<dbReference type="Proteomes" id="UP000198820">
    <property type="component" value="Unassembled WGS sequence"/>
</dbReference>
<dbReference type="InterPro" id="IPR020904">
    <property type="entry name" value="Sc_DH/Rdtase_CS"/>
</dbReference>
<evidence type="ECO:0000313" key="5">
    <source>
        <dbReference type="Proteomes" id="UP000198820"/>
    </source>
</evidence>
<organism evidence="4 5">
    <name type="scientific">Psychroflexus halocasei</name>
    <dbReference type="NCBI Taxonomy" id="908615"/>
    <lineage>
        <taxon>Bacteria</taxon>
        <taxon>Pseudomonadati</taxon>
        <taxon>Bacteroidota</taxon>
        <taxon>Flavobacteriia</taxon>
        <taxon>Flavobacteriales</taxon>
        <taxon>Flavobacteriaceae</taxon>
        <taxon>Psychroflexus</taxon>
    </lineage>
</organism>
<evidence type="ECO:0000256" key="3">
    <source>
        <dbReference type="RuleBase" id="RU000363"/>
    </source>
</evidence>
<sequence length="237" mass="26079">MKIKNKIAVITGTSKGLGKACTEALINKGAIVYGIARSESTLIKMRKKLGDNFIPVVLDLTDETVLSEWISNTFSEKNNPDILINNAGYGVFQKIEDVTSQDWATTINVNLNATFFLTSKLVKLMKIDQSPKHIINIGSILGQVGRPEGTAYCTTKFGIQGFSEALSKELRYDQIKVTCVNPGSIATDFFQTSGISSHNNMLQPQELSNTIIHLLETPDNMLISDLTVRPLNPKKDD</sequence>
<comment type="similarity">
    <text evidence="1 3">Belongs to the short-chain dehydrogenases/reductases (SDR) family.</text>
</comment>
<name>A0A1H4B594_9FLAO</name>
<dbReference type="Pfam" id="PF00106">
    <property type="entry name" value="adh_short"/>
    <property type="match status" value="1"/>
</dbReference>
<dbReference type="CDD" id="cd05233">
    <property type="entry name" value="SDR_c"/>
    <property type="match status" value="1"/>
</dbReference>
<evidence type="ECO:0000256" key="2">
    <source>
        <dbReference type="ARBA" id="ARBA00023002"/>
    </source>
</evidence>
<dbReference type="Gene3D" id="3.40.50.720">
    <property type="entry name" value="NAD(P)-binding Rossmann-like Domain"/>
    <property type="match status" value="1"/>
</dbReference>
<dbReference type="InterPro" id="IPR036291">
    <property type="entry name" value="NAD(P)-bd_dom_sf"/>
</dbReference>
<dbReference type="PROSITE" id="PS00061">
    <property type="entry name" value="ADH_SHORT"/>
    <property type="match status" value="1"/>
</dbReference>
<dbReference type="SUPFAM" id="SSF51735">
    <property type="entry name" value="NAD(P)-binding Rossmann-fold domains"/>
    <property type="match status" value="1"/>
</dbReference>
<dbReference type="AlphaFoldDB" id="A0A1H4B594"/>
<protein>
    <submittedName>
        <fullName evidence="4">NADP-dependent 3-hydroxy acid dehydrogenase YdfG</fullName>
    </submittedName>
</protein>
<reference evidence="4 5" key="1">
    <citation type="submission" date="2016-10" db="EMBL/GenBank/DDBJ databases">
        <authorList>
            <person name="de Groot N.N."/>
        </authorList>
    </citation>
    <scope>NUCLEOTIDE SEQUENCE [LARGE SCALE GENOMIC DNA]</scope>
    <source>
        <strain evidence="4 5">DSM 23581</strain>
    </source>
</reference>
<gene>
    <name evidence="4" type="ORF">SAMN05421540_105265</name>
</gene>
<dbReference type="EMBL" id="FNQF01000005">
    <property type="protein sequence ID" value="SEA43246.1"/>
    <property type="molecule type" value="Genomic_DNA"/>
</dbReference>
<dbReference type="PANTHER" id="PTHR43115:SF4">
    <property type="entry name" value="DEHYDROGENASE_REDUCTASE SDR FAMILY MEMBER 11"/>
    <property type="match status" value="1"/>
</dbReference>
<dbReference type="STRING" id="908615.SAMN05421540_105265"/>
<accession>A0A1H4B594</accession>
<dbReference type="PANTHER" id="PTHR43115">
    <property type="entry name" value="DEHYDROGENASE/REDUCTASE SDR FAMILY MEMBER 11"/>
    <property type="match status" value="1"/>
</dbReference>
<dbReference type="InterPro" id="IPR002347">
    <property type="entry name" value="SDR_fam"/>
</dbReference>
<keyword evidence="2" id="KW-0560">Oxidoreductase</keyword>
<evidence type="ECO:0000256" key="1">
    <source>
        <dbReference type="ARBA" id="ARBA00006484"/>
    </source>
</evidence>
<dbReference type="GO" id="GO:0016491">
    <property type="term" value="F:oxidoreductase activity"/>
    <property type="evidence" value="ECO:0007669"/>
    <property type="project" value="UniProtKB-KW"/>
</dbReference>
<proteinExistence type="inferred from homology"/>
<keyword evidence="5" id="KW-1185">Reference proteome</keyword>
<dbReference type="RefSeq" id="WP_093244186.1">
    <property type="nucleotide sequence ID" value="NZ_FNQF01000005.1"/>
</dbReference>
<evidence type="ECO:0000313" key="4">
    <source>
        <dbReference type="EMBL" id="SEA43246.1"/>
    </source>
</evidence>
<dbReference type="PRINTS" id="PR00081">
    <property type="entry name" value="GDHRDH"/>
</dbReference>
<dbReference type="PRINTS" id="PR00080">
    <property type="entry name" value="SDRFAMILY"/>
</dbReference>